<keyword evidence="3" id="KW-1133">Transmembrane helix</keyword>
<dbReference type="PANTHER" id="PTHR41386:SF1">
    <property type="entry name" value="MEMBRANE PROTEIN"/>
    <property type="match status" value="1"/>
</dbReference>
<evidence type="ECO:0000256" key="3">
    <source>
        <dbReference type="SAM" id="Phobius"/>
    </source>
</evidence>
<feature type="transmembrane region" description="Helical" evidence="3">
    <location>
        <begin position="69"/>
        <end position="91"/>
    </location>
</feature>
<keyword evidence="3" id="KW-0472">Membrane</keyword>
<feature type="transmembrane region" description="Helical" evidence="3">
    <location>
        <begin position="40"/>
        <end position="57"/>
    </location>
</feature>
<keyword evidence="3" id="KW-0812">Transmembrane</keyword>
<dbReference type="PANTHER" id="PTHR41386">
    <property type="entry name" value="INTEGRAL MEMBRANE PROTEIN-RELATED"/>
    <property type="match status" value="1"/>
</dbReference>
<evidence type="ECO:0000256" key="1">
    <source>
        <dbReference type="SAM" id="Coils"/>
    </source>
</evidence>
<evidence type="ECO:0000313" key="5">
    <source>
        <dbReference type="Proteomes" id="UP000222106"/>
    </source>
</evidence>
<accession>A0A2A9EPX3</accession>
<dbReference type="Pfam" id="PF06210">
    <property type="entry name" value="DUF1003"/>
    <property type="match status" value="1"/>
</dbReference>
<dbReference type="RefSeq" id="WP_098484474.1">
    <property type="nucleotide sequence ID" value="NZ_PDJI01000004.1"/>
</dbReference>
<dbReference type="Proteomes" id="UP000222106">
    <property type="component" value="Unassembled WGS sequence"/>
</dbReference>
<organism evidence="4 5">
    <name type="scientific">Georgenia soli</name>
    <dbReference type="NCBI Taxonomy" id="638953"/>
    <lineage>
        <taxon>Bacteria</taxon>
        <taxon>Bacillati</taxon>
        <taxon>Actinomycetota</taxon>
        <taxon>Actinomycetes</taxon>
        <taxon>Micrococcales</taxon>
        <taxon>Bogoriellaceae</taxon>
        <taxon>Georgenia</taxon>
    </lineage>
</organism>
<proteinExistence type="predicted"/>
<name>A0A2A9EPX3_9MICO</name>
<dbReference type="AlphaFoldDB" id="A0A2A9EPX3"/>
<keyword evidence="1" id="KW-0175">Coiled coil</keyword>
<feature type="coiled-coil region" evidence="1">
    <location>
        <begin position="94"/>
        <end position="121"/>
    </location>
</feature>
<keyword evidence="5" id="KW-1185">Reference proteome</keyword>
<dbReference type="OrthoDB" id="9795736at2"/>
<evidence type="ECO:0000313" key="4">
    <source>
        <dbReference type="EMBL" id="PFG40581.1"/>
    </source>
</evidence>
<gene>
    <name evidence="4" type="ORF">ATJ97_3111</name>
</gene>
<dbReference type="InterPro" id="IPR010406">
    <property type="entry name" value="DUF1003"/>
</dbReference>
<feature type="compositionally biased region" description="Basic and acidic residues" evidence="2">
    <location>
        <begin position="164"/>
        <end position="187"/>
    </location>
</feature>
<sequence length="201" mass="23079">MAERLDTPLEARRRWRPQVDPEFFGRFSEGIARFMGTPRFLLYLTIFCAAWLLWNTFGPKHLQFDSAALGFTALTLMLSLQASYSSPLILLAQNRQTDRDRVSAEQDRQRAERNLADTEYLAREMAALRLAMGEVATRDFVRSELRGLLEDIVEEREARIRELEGELAQMERDLQRAGVDTTDRREDDDPGPVRAGDGARD</sequence>
<feature type="region of interest" description="Disordered" evidence="2">
    <location>
        <begin position="164"/>
        <end position="201"/>
    </location>
</feature>
<comment type="caution">
    <text evidence="4">The sequence shown here is derived from an EMBL/GenBank/DDBJ whole genome shotgun (WGS) entry which is preliminary data.</text>
</comment>
<dbReference type="EMBL" id="PDJI01000004">
    <property type="protein sequence ID" value="PFG40581.1"/>
    <property type="molecule type" value="Genomic_DNA"/>
</dbReference>
<protein>
    <submittedName>
        <fullName evidence="4">Putative membrane protein</fullName>
    </submittedName>
</protein>
<evidence type="ECO:0000256" key="2">
    <source>
        <dbReference type="SAM" id="MobiDB-lite"/>
    </source>
</evidence>
<reference evidence="4 5" key="1">
    <citation type="submission" date="2017-10" db="EMBL/GenBank/DDBJ databases">
        <title>Sequencing the genomes of 1000 actinobacteria strains.</title>
        <authorList>
            <person name="Klenk H.-P."/>
        </authorList>
    </citation>
    <scope>NUCLEOTIDE SEQUENCE [LARGE SCALE GENOMIC DNA]</scope>
    <source>
        <strain evidence="4 5">DSM 21838</strain>
    </source>
</reference>